<evidence type="ECO:0000313" key="2">
    <source>
        <dbReference type="Proteomes" id="UP000198725"/>
    </source>
</evidence>
<organism evidence="1 2">
    <name type="scientific">Rhodanobacter glycinis</name>
    <dbReference type="NCBI Taxonomy" id="582702"/>
    <lineage>
        <taxon>Bacteria</taxon>
        <taxon>Pseudomonadati</taxon>
        <taxon>Pseudomonadota</taxon>
        <taxon>Gammaproteobacteria</taxon>
        <taxon>Lysobacterales</taxon>
        <taxon>Rhodanobacteraceae</taxon>
        <taxon>Rhodanobacter</taxon>
    </lineage>
</organism>
<protein>
    <submittedName>
        <fullName evidence="1">Uncharacterized protein</fullName>
    </submittedName>
</protein>
<name>A0A1I4FPS8_9GAMM</name>
<evidence type="ECO:0000313" key="1">
    <source>
        <dbReference type="EMBL" id="SFL18826.1"/>
    </source>
</evidence>
<proteinExistence type="predicted"/>
<reference evidence="2" key="1">
    <citation type="submission" date="2016-10" db="EMBL/GenBank/DDBJ databases">
        <authorList>
            <person name="Varghese N."/>
            <person name="Submissions S."/>
        </authorList>
    </citation>
    <scope>NUCLEOTIDE SEQUENCE [LARGE SCALE GENOMIC DNA]</scope>
    <source>
        <strain evidence="2">MO64</strain>
    </source>
</reference>
<keyword evidence="2" id="KW-1185">Reference proteome</keyword>
<gene>
    <name evidence="1" type="ORF">SAMN05192579_11849</name>
</gene>
<dbReference type="EMBL" id="FOSR01000018">
    <property type="protein sequence ID" value="SFL18826.1"/>
    <property type="molecule type" value="Genomic_DNA"/>
</dbReference>
<sequence>MGASDMSIYRVLKIFQIVLYVVCIYGCDRHDHGALTGFTHTVPTVFKNRNGATIKVSTEGLWLGGVFYKAHDCSNENFNCFVYGGKILFITPKLCYMPPMRSWRVGSFMVEWNGYDQGSEGDVIQSNFGNGVGYGFSELKGKGIDSIAYNIGDTHVAVGERFYADAPSWRMNDMLYFSPSGPAFLPCVKEWGK</sequence>
<dbReference type="AlphaFoldDB" id="A0A1I4FPS8"/>
<dbReference type="Proteomes" id="UP000198725">
    <property type="component" value="Unassembled WGS sequence"/>
</dbReference>
<accession>A0A1I4FPS8</accession>